<dbReference type="InterPro" id="IPR036515">
    <property type="entry name" value="Transposase_17_sf"/>
</dbReference>
<reference evidence="2 3" key="1">
    <citation type="submission" date="2018-11" db="EMBL/GenBank/DDBJ databases">
        <title>Parancylomarina longa gen. nov., sp. nov., isolated from sediments of southern Okinawa.</title>
        <authorList>
            <person name="Fu T."/>
        </authorList>
    </citation>
    <scope>NUCLEOTIDE SEQUENCE [LARGE SCALE GENOMIC DNA]</scope>
    <source>
        <strain evidence="2 3">T3-2 S1-C</strain>
    </source>
</reference>
<dbReference type="GO" id="GO:0003677">
    <property type="term" value="F:DNA binding"/>
    <property type="evidence" value="ECO:0007669"/>
    <property type="project" value="InterPro"/>
</dbReference>
<dbReference type="Gene3D" id="3.30.70.1290">
    <property type="entry name" value="Transposase IS200-like"/>
    <property type="match status" value="1"/>
</dbReference>
<dbReference type="OrthoDB" id="9788881at2"/>
<dbReference type="PANTHER" id="PTHR34322">
    <property type="entry name" value="TRANSPOSASE, Y1_TNP DOMAIN-CONTAINING"/>
    <property type="match status" value="1"/>
</dbReference>
<dbReference type="Proteomes" id="UP000282985">
    <property type="component" value="Unassembled WGS sequence"/>
</dbReference>
<name>A0A434AZ28_9BACT</name>
<dbReference type="EMBL" id="RJJX01000001">
    <property type="protein sequence ID" value="RUT79850.1"/>
    <property type="molecule type" value="Genomic_DNA"/>
</dbReference>
<dbReference type="SMART" id="SM01321">
    <property type="entry name" value="Y1_Tnp"/>
    <property type="match status" value="1"/>
</dbReference>
<sequence>MLFEEEKTYHIYNRSNEVVFYNRSNYIYFLKKVNRLIRPYADILAWCLMPNHFHFLIVVNAKGSQRISELHRPQVQQLSKNLGSLLSSYTRAINKEQQRRGKLFAHNTKAKCLNDITQNDNILDNCFHYIHQNPVRSGLCENLLDWEFCSVLDYADKRNGKLVNKQLAYETIHIDTDNFLTQSNILLDERLLKDIF</sequence>
<feature type="domain" description="Transposase IS200-like" evidence="1">
    <location>
        <begin position="4"/>
        <end position="133"/>
    </location>
</feature>
<dbReference type="AlphaFoldDB" id="A0A434AZ28"/>
<dbReference type="RefSeq" id="WP_127341989.1">
    <property type="nucleotide sequence ID" value="NZ_RJJX01000001.1"/>
</dbReference>
<evidence type="ECO:0000313" key="3">
    <source>
        <dbReference type="Proteomes" id="UP000282985"/>
    </source>
</evidence>
<comment type="caution">
    <text evidence="2">The sequence shown here is derived from an EMBL/GenBank/DDBJ whole genome shotgun (WGS) entry which is preliminary data.</text>
</comment>
<organism evidence="2 3">
    <name type="scientific">Ancylomarina longa</name>
    <dbReference type="NCBI Taxonomy" id="2487017"/>
    <lineage>
        <taxon>Bacteria</taxon>
        <taxon>Pseudomonadati</taxon>
        <taxon>Bacteroidota</taxon>
        <taxon>Bacteroidia</taxon>
        <taxon>Marinilabiliales</taxon>
        <taxon>Marinifilaceae</taxon>
        <taxon>Ancylomarina</taxon>
    </lineage>
</organism>
<protein>
    <recommendedName>
        <fullName evidence="1">Transposase IS200-like domain-containing protein</fullName>
    </recommendedName>
</protein>
<evidence type="ECO:0000313" key="2">
    <source>
        <dbReference type="EMBL" id="RUT79850.1"/>
    </source>
</evidence>
<dbReference type="SUPFAM" id="SSF143422">
    <property type="entry name" value="Transposase IS200-like"/>
    <property type="match status" value="1"/>
</dbReference>
<dbReference type="GO" id="GO:0004803">
    <property type="term" value="F:transposase activity"/>
    <property type="evidence" value="ECO:0007669"/>
    <property type="project" value="InterPro"/>
</dbReference>
<dbReference type="InterPro" id="IPR002686">
    <property type="entry name" value="Transposase_17"/>
</dbReference>
<gene>
    <name evidence="2" type="ORF">DLK05_00395</name>
</gene>
<keyword evidence="3" id="KW-1185">Reference proteome</keyword>
<dbReference type="GO" id="GO:0006313">
    <property type="term" value="P:DNA transposition"/>
    <property type="evidence" value="ECO:0007669"/>
    <property type="project" value="InterPro"/>
</dbReference>
<dbReference type="PANTHER" id="PTHR34322:SF2">
    <property type="entry name" value="TRANSPOSASE IS200-LIKE DOMAIN-CONTAINING PROTEIN"/>
    <property type="match status" value="1"/>
</dbReference>
<evidence type="ECO:0000259" key="1">
    <source>
        <dbReference type="SMART" id="SM01321"/>
    </source>
</evidence>
<accession>A0A434AZ28</accession>
<proteinExistence type="predicted"/>